<keyword evidence="1" id="KW-0812">Transmembrane</keyword>
<accession>A0ABR1LF33</accession>
<dbReference type="EMBL" id="JBBPEH010000010">
    <property type="protein sequence ID" value="KAK7533238.1"/>
    <property type="molecule type" value="Genomic_DNA"/>
</dbReference>
<organism evidence="2 3">
    <name type="scientific">Phyllosticta citribraziliensis</name>
    <dbReference type="NCBI Taxonomy" id="989973"/>
    <lineage>
        <taxon>Eukaryota</taxon>
        <taxon>Fungi</taxon>
        <taxon>Dikarya</taxon>
        <taxon>Ascomycota</taxon>
        <taxon>Pezizomycotina</taxon>
        <taxon>Dothideomycetes</taxon>
        <taxon>Dothideomycetes incertae sedis</taxon>
        <taxon>Botryosphaeriales</taxon>
        <taxon>Phyllostictaceae</taxon>
        <taxon>Phyllosticta</taxon>
    </lineage>
</organism>
<dbReference type="Proteomes" id="UP001360953">
    <property type="component" value="Unassembled WGS sequence"/>
</dbReference>
<evidence type="ECO:0000313" key="2">
    <source>
        <dbReference type="EMBL" id="KAK7533238.1"/>
    </source>
</evidence>
<protein>
    <submittedName>
        <fullName evidence="2">Uncharacterized protein</fullName>
    </submittedName>
</protein>
<sequence length="181" mass="20441">MCIVCTAILTAPALLRGSGLVRMRRVGISAAAVYICVYTRLSGVVLYPSVYRFDHFMRCCFVWYVHSPSPSSFAWSVTRPFTCLAVADCLNSHIHRCVYKHAHGIGQGTRDERERERERERREHTPLPAYHVPLFPPRSFHPLLYSPLSLTRALLSLVNCSACLLLFPYFPGLVLACLLDG</sequence>
<feature type="transmembrane region" description="Helical" evidence="1">
    <location>
        <begin position="27"/>
        <end position="48"/>
    </location>
</feature>
<reference evidence="2 3" key="1">
    <citation type="submission" date="2024-04" db="EMBL/GenBank/DDBJ databases">
        <title>Phyllosticta paracitricarpa is synonymous to the EU quarantine fungus P. citricarpa based on phylogenomic analyses.</title>
        <authorList>
            <consortium name="Lawrence Berkeley National Laboratory"/>
            <person name="Van ingen-buijs V.A."/>
            <person name="Van westerhoven A.C."/>
            <person name="Haridas S."/>
            <person name="Skiadas P."/>
            <person name="Martin F."/>
            <person name="Groenewald J.Z."/>
            <person name="Crous P.W."/>
            <person name="Seidl M.F."/>
        </authorList>
    </citation>
    <scope>NUCLEOTIDE SEQUENCE [LARGE SCALE GENOMIC DNA]</scope>
    <source>
        <strain evidence="2 3">CPC 17464</strain>
    </source>
</reference>
<comment type="caution">
    <text evidence="2">The sequence shown here is derived from an EMBL/GenBank/DDBJ whole genome shotgun (WGS) entry which is preliminary data.</text>
</comment>
<keyword evidence="1" id="KW-0472">Membrane</keyword>
<feature type="transmembrane region" description="Helical" evidence="1">
    <location>
        <begin position="153"/>
        <end position="170"/>
    </location>
</feature>
<keyword evidence="3" id="KW-1185">Reference proteome</keyword>
<evidence type="ECO:0000313" key="3">
    <source>
        <dbReference type="Proteomes" id="UP001360953"/>
    </source>
</evidence>
<name>A0ABR1LF33_9PEZI</name>
<proteinExistence type="predicted"/>
<gene>
    <name evidence="2" type="ORF">J3D65DRAFT_75714</name>
</gene>
<keyword evidence="1" id="KW-1133">Transmembrane helix</keyword>
<evidence type="ECO:0000256" key="1">
    <source>
        <dbReference type="SAM" id="Phobius"/>
    </source>
</evidence>
<dbReference type="GeneID" id="92037060"/>
<dbReference type="RefSeq" id="XP_066652631.1">
    <property type="nucleotide sequence ID" value="XM_066804154.1"/>
</dbReference>